<protein>
    <submittedName>
        <fullName evidence="1">Uncharacterized protein</fullName>
    </submittedName>
</protein>
<dbReference type="AlphaFoldDB" id="A0A2C6KUY6"/>
<evidence type="ECO:0000313" key="1">
    <source>
        <dbReference type="EMBL" id="PHJ20128.1"/>
    </source>
</evidence>
<dbReference type="EMBL" id="MIGC01003015">
    <property type="protein sequence ID" value="PHJ20128.1"/>
    <property type="molecule type" value="Genomic_DNA"/>
</dbReference>
<dbReference type="VEuPathDB" id="ToxoDB:CSUI_006042"/>
<organism evidence="1 2">
    <name type="scientific">Cystoisospora suis</name>
    <dbReference type="NCBI Taxonomy" id="483139"/>
    <lineage>
        <taxon>Eukaryota</taxon>
        <taxon>Sar</taxon>
        <taxon>Alveolata</taxon>
        <taxon>Apicomplexa</taxon>
        <taxon>Conoidasida</taxon>
        <taxon>Coccidia</taxon>
        <taxon>Eucoccidiorida</taxon>
        <taxon>Eimeriorina</taxon>
        <taxon>Sarcocystidae</taxon>
        <taxon>Cystoisospora</taxon>
    </lineage>
</organism>
<gene>
    <name evidence="1" type="ORF">CSUI_006042</name>
</gene>
<dbReference type="GeneID" id="94429418"/>
<name>A0A2C6KUY6_9APIC</name>
<sequence length="47" mass="5153">MRTPPHTAVCAIAAPVSHRVCASVRSQKNRRPRLALFLSLSGSFQYA</sequence>
<evidence type="ECO:0000313" key="2">
    <source>
        <dbReference type="Proteomes" id="UP000221165"/>
    </source>
</evidence>
<reference evidence="1 2" key="1">
    <citation type="journal article" date="2017" name="Int. J. Parasitol.">
        <title>The genome of the protozoan parasite Cystoisospora suis and a reverse vaccinology approach to identify vaccine candidates.</title>
        <authorList>
            <person name="Palmieri N."/>
            <person name="Shrestha A."/>
            <person name="Ruttkowski B."/>
            <person name="Beck T."/>
            <person name="Vogl C."/>
            <person name="Tomley F."/>
            <person name="Blake D.P."/>
            <person name="Joachim A."/>
        </authorList>
    </citation>
    <scope>NUCLEOTIDE SEQUENCE [LARGE SCALE GENOMIC DNA]</scope>
    <source>
        <strain evidence="1 2">Wien I</strain>
    </source>
</reference>
<dbReference type="RefSeq" id="XP_067921819.1">
    <property type="nucleotide sequence ID" value="XM_068066207.1"/>
</dbReference>
<accession>A0A2C6KUY6</accession>
<dbReference type="Proteomes" id="UP000221165">
    <property type="component" value="Unassembled WGS sequence"/>
</dbReference>
<proteinExistence type="predicted"/>
<comment type="caution">
    <text evidence="1">The sequence shown here is derived from an EMBL/GenBank/DDBJ whole genome shotgun (WGS) entry which is preliminary data.</text>
</comment>
<keyword evidence="2" id="KW-1185">Reference proteome</keyword>